<name>A0ABT2SXY2_9FIRM</name>
<proteinExistence type="predicted"/>
<accession>A0ABT2SXY2</accession>
<evidence type="ECO:0000259" key="1">
    <source>
        <dbReference type="Pfam" id="PF01882"/>
    </source>
</evidence>
<dbReference type="Pfam" id="PF01882">
    <property type="entry name" value="DUF58"/>
    <property type="match status" value="1"/>
</dbReference>
<keyword evidence="3" id="KW-1185">Reference proteome</keyword>
<organism evidence="2 3">
    <name type="scientific">[Clostridium] ammoniilyticum</name>
    <dbReference type="NCBI Taxonomy" id="2981784"/>
    <lineage>
        <taxon>Bacteria</taxon>
        <taxon>Bacillati</taxon>
        <taxon>Bacillota</taxon>
        <taxon>Erysipelotrichia</taxon>
        <taxon>Erysipelotrichales</taxon>
        <taxon>Coprobacillaceae</taxon>
        <taxon>Faecalibacillus</taxon>
    </lineage>
</organism>
<dbReference type="Proteomes" id="UP001208364">
    <property type="component" value="Unassembled WGS sequence"/>
</dbReference>
<dbReference type="EMBL" id="JAOQJR010000016">
    <property type="protein sequence ID" value="MCU6739431.1"/>
    <property type="molecule type" value="Genomic_DNA"/>
</dbReference>
<gene>
    <name evidence="2" type="ORF">OCV55_12310</name>
</gene>
<dbReference type="InterPro" id="IPR002881">
    <property type="entry name" value="DUF58"/>
</dbReference>
<sequence>MKNKYFVYAVINILIFIAYIYSTYFYFLVIWAISILFPLMLFILLKLEARYIQLDLHGQKQGEVGKRLSFVSEITSQYRLLVSGRIEYDFVYENNTLQSQIRKRIFIPLGMKYSKKEHQYTATYCGEVTFSYENIYLYDVFGFCRVSLHQNQKYHMIVYPSKIEMNLLYNELSKPYENGLLQYQYRKGLDMSEIYDLKTYYPGDDIRHVHWKLSAKMQQMLLKEGTHHSSFEIVLLVDIGLNDQNEEVDKKVLSQALSFAMSMSQELLLKNIGHYVALYDHGSFYWLEMNNVQDYYTTLEQWFYKGVSLQNGDALHLFMSEQLDLIFTKMIYVTAGNFNEEISKLNDFLSVSAITVKDHLEKVQTTKHHQNQLYELPVDLIDENTYRFEI</sequence>
<evidence type="ECO:0000313" key="3">
    <source>
        <dbReference type="Proteomes" id="UP001208364"/>
    </source>
</evidence>
<protein>
    <submittedName>
        <fullName evidence="2">DUF58 domain-containing protein</fullName>
    </submittedName>
</protein>
<dbReference type="PANTHER" id="PTHR34351">
    <property type="entry name" value="SLR1927 PROTEIN-RELATED"/>
    <property type="match status" value="1"/>
</dbReference>
<evidence type="ECO:0000313" key="2">
    <source>
        <dbReference type="EMBL" id="MCU6739431.1"/>
    </source>
</evidence>
<dbReference type="PANTHER" id="PTHR34351:SF2">
    <property type="entry name" value="DUF58 DOMAIN-CONTAINING PROTEIN"/>
    <property type="match status" value="1"/>
</dbReference>
<comment type="caution">
    <text evidence="2">The sequence shown here is derived from an EMBL/GenBank/DDBJ whole genome shotgun (WGS) entry which is preliminary data.</text>
</comment>
<reference evidence="2 3" key="1">
    <citation type="journal article" date="2021" name="ISME Commun">
        <title>Automated analysis of genomic sequences facilitates high-throughput and comprehensive description of bacteria.</title>
        <authorList>
            <person name="Hitch T.C.A."/>
        </authorList>
    </citation>
    <scope>NUCLEOTIDE SEQUENCE [LARGE SCALE GENOMIC DNA]</scope>
    <source>
        <strain evidence="2 3">H4_15</strain>
    </source>
</reference>
<feature type="domain" description="DUF58" evidence="1">
    <location>
        <begin position="198"/>
        <end position="243"/>
    </location>
</feature>
<dbReference type="RefSeq" id="WP_147580763.1">
    <property type="nucleotide sequence ID" value="NZ_JAOQJR010000016.1"/>
</dbReference>